<comment type="caution">
    <text evidence="1">The sequence shown here is derived from an EMBL/GenBank/DDBJ whole genome shotgun (WGS) entry which is preliminary data.</text>
</comment>
<name>X6NJA1_RETFI</name>
<dbReference type="EMBL" id="ASPP01008266">
    <property type="protein sequence ID" value="ETO25819.1"/>
    <property type="molecule type" value="Genomic_DNA"/>
</dbReference>
<protein>
    <submittedName>
        <fullName evidence="1">Uncharacterized protein</fullName>
    </submittedName>
</protein>
<evidence type="ECO:0000313" key="1">
    <source>
        <dbReference type="EMBL" id="ETO25819.1"/>
    </source>
</evidence>
<sequence length="184" mass="21653">MQIEATQFAAQLISKSVVSEKALLRLSKDKKLRQLSKQLHWVTFPLIQPHTKENPTIVNKSELFNHYYVGSGDLYPHVTRENLIKFYNSSFEKLLPMGIFVFPEQTMKAYNLKSSSILDYYPFPKTFTKNQTQKKMEWKLQDANYAKDKYGLDYGLTVLHRDTQEVMIWPDNHFDLKNISILKQ</sequence>
<evidence type="ECO:0000313" key="2">
    <source>
        <dbReference type="Proteomes" id="UP000023152"/>
    </source>
</evidence>
<accession>X6NJA1</accession>
<keyword evidence="2" id="KW-1185">Reference proteome</keyword>
<dbReference type="Proteomes" id="UP000023152">
    <property type="component" value="Unassembled WGS sequence"/>
</dbReference>
<organism evidence="1 2">
    <name type="scientific">Reticulomyxa filosa</name>
    <dbReference type="NCBI Taxonomy" id="46433"/>
    <lineage>
        <taxon>Eukaryota</taxon>
        <taxon>Sar</taxon>
        <taxon>Rhizaria</taxon>
        <taxon>Retaria</taxon>
        <taxon>Foraminifera</taxon>
        <taxon>Monothalamids</taxon>
        <taxon>Reticulomyxidae</taxon>
        <taxon>Reticulomyxa</taxon>
    </lineage>
</organism>
<proteinExistence type="predicted"/>
<feature type="non-terminal residue" evidence="1">
    <location>
        <position position="184"/>
    </location>
</feature>
<dbReference type="AlphaFoldDB" id="X6NJA1"/>
<gene>
    <name evidence="1" type="ORF">RFI_11318</name>
</gene>
<reference evidence="1 2" key="1">
    <citation type="journal article" date="2013" name="Curr. Biol.">
        <title>The Genome of the Foraminiferan Reticulomyxa filosa.</title>
        <authorList>
            <person name="Glockner G."/>
            <person name="Hulsmann N."/>
            <person name="Schleicher M."/>
            <person name="Noegel A.A."/>
            <person name="Eichinger L."/>
            <person name="Gallinger C."/>
            <person name="Pawlowski J."/>
            <person name="Sierra R."/>
            <person name="Euteneuer U."/>
            <person name="Pillet L."/>
            <person name="Moustafa A."/>
            <person name="Platzer M."/>
            <person name="Groth M."/>
            <person name="Szafranski K."/>
            <person name="Schliwa M."/>
        </authorList>
    </citation>
    <scope>NUCLEOTIDE SEQUENCE [LARGE SCALE GENOMIC DNA]</scope>
</reference>